<reference evidence="2 3" key="1">
    <citation type="submission" date="2021-03" db="EMBL/GenBank/DDBJ databases">
        <title>Whole genome sequence of Jiella sp. MQZ13P-4.</title>
        <authorList>
            <person name="Tuo L."/>
        </authorList>
    </citation>
    <scope>NUCLEOTIDE SEQUENCE [LARGE SCALE GENOMIC DNA]</scope>
    <source>
        <strain evidence="2 3">MQZ13P-4</strain>
    </source>
</reference>
<dbReference type="EMBL" id="JAFMPY010000038">
    <property type="protein sequence ID" value="MBO0906341.1"/>
    <property type="molecule type" value="Genomic_DNA"/>
</dbReference>
<dbReference type="Proteomes" id="UP000664288">
    <property type="component" value="Unassembled WGS sequence"/>
</dbReference>
<feature type="coiled-coil region" evidence="1">
    <location>
        <begin position="29"/>
        <end position="86"/>
    </location>
</feature>
<evidence type="ECO:0008006" key="4">
    <source>
        <dbReference type="Google" id="ProtNLM"/>
    </source>
</evidence>
<evidence type="ECO:0000313" key="3">
    <source>
        <dbReference type="Proteomes" id="UP000664288"/>
    </source>
</evidence>
<comment type="caution">
    <text evidence="2">The sequence shown here is derived from an EMBL/GenBank/DDBJ whole genome shotgun (WGS) entry which is preliminary data.</text>
</comment>
<keyword evidence="1" id="KW-0175">Coiled coil</keyword>
<evidence type="ECO:0000313" key="2">
    <source>
        <dbReference type="EMBL" id="MBO0906341.1"/>
    </source>
</evidence>
<proteinExistence type="predicted"/>
<dbReference type="RefSeq" id="WP_207352973.1">
    <property type="nucleotide sequence ID" value="NZ_JAFMPY010000038.1"/>
</dbReference>
<keyword evidence="3" id="KW-1185">Reference proteome</keyword>
<gene>
    <name evidence="2" type="ORF">J1C47_22045</name>
</gene>
<evidence type="ECO:0000256" key="1">
    <source>
        <dbReference type="SAM" id="Coils"/>
    </source>
</evidence>
<name>A0ABS3JCP5_9HYPH</name>
<protein>
    <recommendedName>
        <fullName evidence="4">Transposase</fullName>
    </recommendedName>
</protein>
<organism evidence="2 3">
    <name type="scientific">Jiella sonneratiae</name>
    <dbReference type="NCBI Taxonomy" id="2816856"/>
    <lineage>
        <taxon>Bacteria</taxon>
        <taxon>Pseudomonadati</taxon>
        <taxon>Pseudomonadota</taxon>
        <taxon>Alphaproteobacteria</taxon>
        <taxon>Hyphomicrobiales</taxon>
        <taxon>Aurantimonadaceae</taxon>
        <taxon>Jiella</taxon>
    </lineage>
</organism>
<accession>A0ABS3JCP5</accession>
<sequence length="191" mass="21400">MEAEIATFRPKSLFATITAMFRSAWGQRLKQADTMKTALRHEAAKLDREIGQLLDRVVEATNTTVIATYERRIAKLEKDKLITAEKLARSGKPQRPFDEMFELALGFPSNPRKLWASGEITLQKTVLRLAFADRLAVSIRPGPRRSVDPVLALGEGCFATVRRRASLATRFRISSRSMVRGSNAPPDQSSR</sequence>